<dbReference type="EMBL" id="JAGKHQ010000042">
    <property type="protein sequence ID" value="KAG7473125.1"/>
    <property type="molecule type" value="Genomic_DNA"/>
</dbReference>
<reference evidence="1 2" key="1">
    <citation type="journal article" date="2021" name="Sci. Rep.">
        <title>Chromosome anchoring in Senegalese sole (Solea senegalensis) reveals sex-associated markers and genome rearrangements in flatfish.</title>
        <authorList>
            <person name="Guerrero-Cozar I."/>
            <person name="Gomez-Garrido J."/>
            <person name="Berbel C."/>
            <person name="Martinez-Blanch J.F."/>
            <person name="Alioto T."/>
            <person name="Claros M.G."/>
            <person name="Gagnaire P.A."/>
            <person name="Manchado M."/>
        </authorList>
    </citation>
    <scope>NUCLEOTIDE SEQUENCE [LARGE SCALE GENOMIC DNA]</scope>
    <source>
        <strain evidence="1">Sse05_10M</strain>
    </source>
</reference>
<name>A0AAV6PM85_SOLSE</name>
<gene>
    <name evidence="1" type="ORF">JOB18_043748</name>
</gene>
<comment type="caution">
    <text evidence="1">The sequence shown here is derived from an EMBL/GenBank/DDBJ whole genome shotgun (WGS) entry which is preliminary data.</text>
</comment>
<accession>A0AAV6PM85</accession>
<evidence type="ECO:0000313" key="2">
    <source>
        <dbReference type="Proteomes" id="UP000693946"/>
    </source>
</evidence>
<protein>
    <submittedName>
        <fullName evidence="1">Uncharacterized protein</fullName>
    </submittedName>
</protein>
<evidence type="ECO:0000313" key="1">
    <source>
        <dbReference type="EMBL" id="KAG7473125.1"/>
    </source>
</evidence>
<proteinExistence type="predicted"/>
<dbReference type="AlphaFoldDB" id="A0AAV6PM85"/>
<sequence>RPQSGGETTQHILHPALYVKVQCVTQPHPSLPCVSYSCELDLSLTSTLVNSSRIVAVCEQLVVGTRVRAAAAAAAVTQ</sequence>
<organism evidence="1 2">
    <name type="scientific">Solea senegalensis</name>
    <name type="common">Senegalese sole</name>
    <dbReference type="NCBI Taxonomy" id="28829"/>
    <lineage>
        <taxon>Eukaryota</taxon>
        <taxon>Metazoa</taxon>
        <taxon>Chordata</taxon>
        <taxon>Craniata</taxon>
        <taxon>Vertebrata</taxon>
        <taxon>Euteleostomi</taxon>
        <taxon>Actinopterygii</taxon>
        <taxon>Neopterygii</taxon>
        <taxon>Teleostei</taxon>
        <taxon>Neoteleostei</taxon>
        <taxon>Acanthomorphata</taxon>
        <taxon>Carangaria</taxon>
        <taxon>Pleuronectiformes</taxon>
        <taxon>Pleuronectoidei</taxon>
        <taxon>Soleidae</taxon>
        <taxon>Solea</taxon>
    </lineage>
</organism>
<keyword evidence="2" id="KW-1185">Reference proteome</keyword>
<dbReference type="Proteomes" id="UP000693946">
    <property type="component" value="Unassembled WGS sequence"/>
</dbReference>
<feature type="non-terminal residue" evidence="1">
    <location>
        <position position="1"/>
    </location>
</feature>